<sequence>MSNAAVGFTDPVPMRHRKSSRISLTMIVVAGQVGASTIIYSNYCDTIRRTTGFDLRETTSGCCRRHQIPNYQVVADVQGRNGISVQIRT</sequence>
<gene>
    <name evidence="2" type="ORF">T440DRAFT_462857</name>
</gene>
<dbReference type="Proteomes" id="UP000799423">
    <property type="component" value="Unassembled WGS sequence"/>
</dbReference>
<keyword evidence="1" id="KW-0812">Transmembrane</keyword>
<keyword evidence="1" id="KW-0472">Membrane</keyword>
<dbReference type="EMBL" id="MU006288">
    <property type="protein sequence ID" value="KAF2856610.1"/>
    <property type="molecule type" value="Genomic_DNA"/>
</dbReference>
<keyword evidence="3" id="KW-1185">Reference proteome</keyword>
<accession>A0A6A7BMC1</accession>
<evidence type="ECO:0000313" key="3">
    <source>
        <dbReference type="Proteomes" id="UP000799423"/>
    </source>
</evidence>
<dbReference type="AlphaFoldDB" id="A0A6A7BMC1"/>
<keyword evidence="1" id="KW-1133">Transmembrane helix</keyword>
<evidence type="ECO:0000256" key="1">
    <source>
        <dbReference type="SAM" id="Phobius"/>
    </source>
</evidence>
<proteinExistence type="predicted"/>
<organism evidence="2 3">
    <name type="scientific">Plenodomus tracheiphilus IPT5</name>
    <dbReference type="NCBI Taxonomy" id="1408161"/>
    <lineage>
        <taxon>Eukaryota</taxon>
        <taxon>Fungi</taxon>
        <taxon>Dikarya</taxon>
        <taxon>Ascomycota</taxon>
        <taxon>Pezizomycotina</taxon>
        <taxon>Dothideomycetes</taxon>
        <taxon>Pleosporomycetidae</taxon>
        <taxon>Pleosporales</taxon>
        <taxon>Pleosporineae</taxon>
        <taxon>Leptosphaeriaceae</taxon>
        <taxon>Plenodomus</taxon>
    </lineage>
</organism>
<name>A0A6A7BMC1_9PLEO</name>
<protein>
    <submittedName>
        <fullName evidence="2">Uncharacterized protein</fullName>
    </submittedName>
</protein>
<reference evidence="2" key="1">
    <citation type="submission" date="2020-01" db="EMBL/GenBank/DDBJ databases">
        <authorList>
            <consortium name="DOE Joint Genome Institute"/>
            <person name="Haridas S."/>
            <person name="Albert R."/>
            <person name="Binder M."/>
            <person name="Bloem J."/>
            <person name="Labutti K."/>
            <person name="Salamov A."/>
            <person name="Andreopoulos B."/>
            <person name="Baker S.E."/>
            <person name="Barry K."/>
            <person name="Bills G."/>
            <person name="Bluhm B.H."/>
            <person name="Cannon C."/>
            <person name="Castanera R."/>
            <person name="Culley D.E."/>
            <person name="Daum C."/>
            <person name="Ezra D."/>
            <person name="Gonzalez J.B."/>
            <person name="Henrissat B."/>
            <person name="Kuo A."/>
            <person name="Liang C."/>
            <person name="Lipzen A."/>
            <person name="Lutzoni F."/>
            <person name="Magnuson J."/>
            <person name="Mondo S."/>
            <person name="Nolan M."/>
            <person name="Ohm R."/>
            <person name="Pangilinan J."/>
            <person name="Park H.-J."/>
            <person name="Ramirez L."/>
            <person name="Alfaro M."/>
            <person name="Sun H."/>
            <person name="Tritt A."/>
            <person name="Yoshinaga Y."/>
            <person name="Zwiers L.-H."/>
            <person name="Turgeon B.G."/>
            <person name="Goodwin S.B."/>
            <person name="Spatafora J.W."/>
            <person name="Crous P.W."/>
            <person name="Grigoriev I.V."/>
        </authorList>
    </citation>
    <scope>NUCLEOTIDE SEQUENCE</scope>
    <source>
        <strain evidence="2">IPT5</strain>
    </source>
</reference>
<evidence type="ECO:0000313" key="2">
    <source>
        <dbReference type="EMBL" id="KAF2856610.1"/>
    </source>
</evidence>
<feature type="transmembrane region" description="Helical" evidence="1">
    <location>
        <begin position="24"/>
        <end position="43"/>
    </location>
</feature>